<comment type="caution">
    <text evidence="3">The sequence shown here is derived from an EMBL/GenBank/DDBJ whole genome shotgun (WGS) entry which is preliminary data.</text>
</comment>
<dbReference type="NCBIfam" id="NF040570">
    <property type="entry name" value="guided_TnpB"/>
    <property type="match status" value="1"/>
</dbReference>
<feature type="domain" description="Probable transposase IS891/IS1136/IS1341" evidence="2">
    <location>
        <begin position="29"/>
        <end position="92"/>
    </location>
</feature>
<feature type="region of interest" description="Disordered" evidence="1">
    <location>
        <begin position="211"/>
        <end position="233"/>
    </location>
</feature>
<accession>E6QC15</accession>
<gene>
    <name evidence="3" type="ORF">CARN5_1784</name>
</gene>
<evidence type="ECO:0000256" key="1">
    <source>
        <dbReference type="SAM" id="MobiDB-lite"/>
    </source>
</evidence>
<dbReference type="InterPro" id="IPR001959">
    <property type="entry name" value="Transposase"/>
</dbReference>
<reference evidence="3" key="1">
    <citation type="submission" date="2009-10" db="EMBL/GenBank/DDBJ databases">
        <title>Diversity of trophic interactions inside an arsenic-rich microbial ecosystem.</title>
        <authorList>
            <person name="Bertin P.N."/>
            <person name="Heinrich-Salmeron A."/>
            <person name="Pelletier E."/>
            <person name="Goulhen-Chollet F."/>
            <person name="Arsene-Ploetze F."/>
            <person name="Gallien S."/>
            <person name="Calteau A."/>
            <person name="Vallenet D."/>
            <person name="Casiot C."/>
            <person name="Chane-Woon-Ming B."/>
            <person name="Giloteaux L."/>
            <person name="Barakat M."/>
            <person name="Bonnefoy V."/>
            <person name="Bruneel O."/>
            <person name="Chandler M."/>
            <person name="Cleiss J."/>
            <person name="Duran R."/>
            <person name="Elbaz-Poulichet F."/>
            <person name="Fonknechten N."/>
            <person name="Lauga B."/>
            <person name="Mornico D."/>
            <person name="Ortet P."/>
            <person name="Schaeffer C."/>
            <person name="Siguier P."/>
            <person name="Alexander Thil Smith A."/>
            <person name="Van Dorsselaer A."/>
            <person name="Weissenbach J."/>
            <person name="Medigue C."/>
            <person name="Le Paslier D."/>
        </authorList>
    </citation>
    <scope>NUCLEOTIDE SEQUENCE</scope>
</reference>
<dbReference type="AlphaFoldDB" id="E6QC15"/>
<dbReference type="EMBL" id="CABP01000082">
    <property type="protein sequence ID" value="CBI04741.1"/>
    <property type="molecule type" value="Genomic_DNA"/>
</dbReference>
<protein>
    <recommendedName>
        <fullName evidence="2">Probable transposase IS891/IS1136/IS1341 domain-containing protein</fullName>
    </recommendedName>
</protein>
<dbReference type="Pfam" id="PF01385">
    <property type="entry name" value="OrfB_IS605"/>
    <property type="match status" value="1"/>
</dbReference>
<feature type="region of interest" description="Disordered" evidence="1">
    <location>
        <begin position="154"/>
        <end position="184"/>
    </location>
</feature>
<organism evidence="3">
    <name type="scientific">mine drainage metagenome</name>
    <dbReference type="NCBI Taxonomy" id="410659"/>
    <lineage>
        <taxon>unclassified sequences</taxon>
        <taxon>metagenomes</taxon>
        <taxon>ecological metagenomes</taxon>
    </lineage>
</organism>
<proteinExistence type="predicted"/>
<evidence type="ECO:0000313" key="3">
    <source>
        <dbReference type="EMBL" id="CBI04741.1"/>
    </source>
</evidence>
<name>E6QC15_9ZZZZ</name>
<sequence length="312" mass="34742">MQDIRLLHRRHRVPAGDGLPARAEAVGAGTRKLSGKRKFSANWKKQKAKITRLHQRIAELRKTILHQVSTAIISKNHAVVVLEDLNAANMTASAKGTVETPGRNVRQKSGLHKSILDQGWGMLKRMLEYKLRWRGGMLLLVNPALHVANLRGLQRGGRREPPEPGRVPLPALRSYGARRRERGKKYPRKRIAVNGGARRVSLFRRLGGEVAAPQRRRRNRSGRSQAAAGRKESFPFRTRRLSIHVDFAEHAGPCGWCSGDAQPSFAVTRHHQEVTFPWSGPAVARIIPPAPAEYPSTRSGCGRIRGPGCSWT</sequence>
<evidence type="ECO:0000259" key="2">
    <source>
        <dbReference type="Pfam" id="PF01385"/>
    </source>
</evidence>